<accession>A0A212J478</accession>
<sequence>MKDILQFILHNKIVLIGMLIGFIASYIYWYYFACYWGTYPLSAESWVNCGFGTILGGLVVTLIN</sequence>
<keyword evidence="1" id="KW-1133">Transmembrane helix</keyword>
<reference evidence="2" key="1">
    <citation type="submission" date="2016-04" db="EMBL/GenBank/DDBJ databases">
        <authorList>
            <person name="Evans L.H."/>
            <person name="Alamgir A."/>
            <person name="Owens N."/>
            <person name="Weber N.D."/>
            <person name="Virtaneva K."/>
            <person name="Barbian K."/>
            <person name="Babar A."/>
            <person name="Rosenke K."/>
        </authorList>
    </citation>
    <scope>NUCLEOTIDE SEQUENCE</scope>
    <source>
        <strain evidence="2">86-2</strain>
    </source>
</reference>
<feature type="transmembrane region" description="Helical" evidence="1">
    <location>
        <begin position="12"/>
        <end position="33"/>
    </location>
</feature>
<proteinExistence type="predicted"/>
<name>A0A212J478_9BACT</name>
<keyword evidence="1" id="KW-0472">Membrane</keyword>
<protein>
    <submittedName>
        <fullName evidence="2">Uncharacterized protein</fullName>
    </submittedName>
</protein>
<dbReference type="AlphaFoldDB" id="A0A212J478"/>
<gene>
    <name evidence="2" type="ORF">KL86DYS2_10696</name>
</gene>
<dbReference type="RefSeq" id="WP_135104402.1">
    <property type="nucleotide sequence ID" value="NZ_LT599021.1"/>
</dbReference>
<evidence type="ECO:0000313" key="2">
    <source>
        <dbReference type="EMBL" id="SBV94261.1"/>
    </source>
</evidence>
<feature type="transmembrane region" description="Helical" evidence="1">
    <location>
        <begin position="45"/>
        <end position="63"/>
    </location>
</feature>
<dbReference type="EMBL" id="FLUL01000001">
    <property type="protein sequence ID" value="SBV94261.1"/>
    <property type="molecule type" value="Genomic_DNA"/>
</dbReference>
<keyword evidence="1" id="KW-0812">Transmembrane</keyword>
<evidence type="ECO:0000256" key="1">
    <source>
        <dbReference type="SAM" id="Phobius"/>
    </source>
</evidence>
<organism evidence="2">
    <name type="scientific">uncultured Dysgonomonas sp</name>
    <dbReference type="NCBI Taxonomy" id="206096"/>
    <lineage>
        <taxon>Bacteria</taxon>
        <taxon>Pseudomonadati</taxon>
        <taxon>Bacteroidota</taxon>
        <taxon>Bacteroidia</taxon>
        <taxon>Bacteroidales</taxon>
        <taxon>Dysgonomonadaceae</taxon>
        <taxon>Dysgonomonas</taxon>
        <taxon>environmental samples</taxon>
    </lineage>
</organism>